<dbReference type="Gene3D" id="2.102.10.10">
    <property type="entry name" value="Rieske [2Fe-2S] iron-sulphur domain"/>
    <property type="match status" value="1"/>
</dbReference>
<evidence type="ECO:0000313" key="8">
    <source>
        <dbReference type="Proteomes" id="UP001219605"/>
    </source>
</evidence>
<sequence length="125" mass="13402">MPVLTFAAEGAGNCVVVRDSAYVFARTAKGSFVLPAGCPHRGGPLHLATFDGGTRLICPWHERATSVTRAVRTGIPAVRRGRVVTAVFPGPADLPHTVEYRPVSPCLTAGRSGTDRPRTDRREPR</sequence>
<keyword evidence="2" id="KW-0479">Metal-binding</keyword>
<dbReference type="EMBL" id="CP118615">
    <property type="protein sequence ID" value="WDZ83713.1"/>
    <property type="molecule type" value="Genomic_DNA"/>
</dbReference>
<evidence type="ECO:0000256" key="4">
    <source>
        <dbReference type="ARBA" id="ARBA00023014"/>
    </source>
</evidence>
<proteinExistence type="predicted"/>
<feature type="domain" description="Rieske" evidence="6">
    <location>
        <begin position="1"/>
        <end position="95"/>
    </location>
</feature>
<accession>A0ABY7ZLI1</accession>
<dbReference type="PROSITE" id="PS51296">
    <property type="entry name" value="RIESKE"/>
    <property type="match status" value="1"/>
</dbReference>
<feature type="region of interest" description="Disordered" evidence="5">
    <location>
        <begin position="105"/>
        <end position="125"/>
    </location>
</feature>
<evidence type="ECO:0000256" key="3">
    <source>
        <dbReference type="ARBA" id="ARBA00023004"/>
    </source>
</evidence>
<keyword evidence="8" id="KW-1185">Reference proteome</keyword>
<evidence type="ECO:0000256" key="2">
    <source>
        <dbReference type="ARBA" id="ARBA00022723"/>
    </source>
</evidence>
<keyword evidence="3" id="KW-0408">Iron</keyword>
<protein>
    <submittedName>
        <fullName evidence="7">Rieske 2Fe-2S domain-containing protein</fullName>
    </submittedName>
</protein>
<keyword evidence="4" id="KW-0411">Iron-sulfur</keyword>
<evidence type="ECO:0000256" key="1">
    <source>
        <dbReference type="ARBA" id="ARBA00022714"/>
    </source>
</evidence>
<dbReference type="InterPro" id="IPR036922">
    <property type="entry name" value="Rieske_2Fe-2S_sf"/>
</dbReference>
<dbReference type="SUPFAM" id="SSF50022">
    <property type="entry name" value="ISP domain"/>
    <property type="match status" value="1"/>
</dbReference>
<dbReference type="Proteomes" id="UP001219605">
    <property type="component" value="Chromosome"/>
</dbReference>
<dbReference type="RefSeq" id="WP_275030271.1">
    <property type="nucleotide sequence ID" value="NZ_CP118615.1"/>
</dbReference>
<organism evidence="7 8">
    <name type="scientific">Micromonospora cathayae</name>
    <dbReference type="NCBI Taxonomy" id="3028804"/>
    <lineage>
        <taxon>Bacteria</taxon>
        <taxon>Bacillati</taxon>
        <taxon>Actinomycetota</taxon>
        <taxon>Actinomycetes</taxon>
        <taxon>Micromonosporales</taxon>
        <taxon>Micromonosporaceae</taxon>
        <taxon>Micromonospora</taxon>
    </lineage>
</organism>
<dbReference type="Pfam" id="PF00355">
    <property type="entry name" value="Rieske"/>
    <property type="match status" value="1"/>
</dbReference>
<name>A0ABY7ZLI1_9ACTN</name>
<evidence type="ECO:0000256" key="5">
    <source>
        <dbReference type="SAM" id="MobiDB-lite"/>
    </source>
</evidence>
<gene>
    <name evidence="7" type="ORF">PVK37_25095</name>
</gene>
<feature type="compositionally biased region" description="Basic and acidic residues" evidence="5">
    <location>
        <begin position="113"/>
        <end position="125"/>
    </location>
</feature>
<dbReference type="InterPro" id="IPR017941">
    <property type="entry name" value="Rieske_2Fe-2S"/>
</dbReference>
<evidence type="ECO:0000313" key="7">
    <source>
        <dbReference type="EMBL" id="WDZ83713.1"/>
    </source>
</evidence>
<keyword evidence="1" id="KW-0001">2Fe-2S</keyword>
<evidence type="ECO:0000259" key="6">
    <source>
        <dbReference type="PROSITE" id="PS51296"/>
    </source>
</evidence>
<reference evidence="7 8" key="1">
    <citation type="submission" date="2023-02" db="EMBL/GenBank/DDBJ databases">
        <authorList>
            <person name="Mo P."/>
        </authorList>
    </citation>
    <scope>NUCLEOTIDE SEQUENCE [LARGE SCALE GENOMIC DNA]</scope>
    <source>
        <strain evidence="7 8">HUAS 3</strain>
    </source>
</reference>